<dbReference type="InterPro" id="IPR005312">
    <property type="entry name" value="DUF1759"/>
</dbReference>
<sequence>MSNAEDNLDLSKLLTRRSSAKGQITKFKNYLNSILNSKELTNIQLTELKLKLAKFEALSVKVDDLQNDIEVLNSDNIANEIEERDNIERDIIINIATAKTLLENFTKKLECENRRTSMYDASFCVDTQDNYGLKLPQIQISKFDGAYFRWLEFRDTFENLIHNNLRISPIHKFHYLISYLEGDAARVISNLEVSSVNYDEAWKLLCNRYNNKRILINHHLNALFNVKPLPRESERSLRFIVDHVTKNLRALASLGQPTDKWDVLIIFMLSSKLDSTTLAKWEEHRSSLSGDTTTLEQFFNFIIDRANVLESLARNKFHDTQNSIVKPPVMNARNNSGPNNKQNPTSYVKSFASSNSKPQNKVFKSNNYTCVICSDNHKIYDCPIFKAKDINERLIDVSKYRLCSNCLRQGLPVSECRMGPCRECNARHNSLLHESASLANNHVSVEEPSYDTIEPSESGAYFSKQNSNQILLSTAIVDVLNPLNRQKVKVRALLDCGSQSSFISKSLKDKISLKSIPIDSLKVIGIGNNSNNSINITESCNIQMNSLNSNFNVSFSCLVLNELTGRLPKYPVNIESIKLPTNTPLADPKFYEPGPIDLLIGQLSLGPQNPKLISSNLGWIISGSFKSGLTKNNTYCHHALVSPAQTIENKLDNMLTKFWDLEEVPTKSLMSAEEKECEKHFVTHTRRNNEGRFCVTLPLVKTPDCLGDTFNLAKRRLNYLEKRFRKNPLLKSEYCNFIKEYSDLGHLSLATNKPDHCYYLCHHAVFKQESESTKLRVVFDGSAPSSTGLSLNDILRVGPSIQDSLFSILIRARQYKFLLTGDIEKMYRQVLVAEKNRDLQRILWREDESKPIQIFKLNTITYGTASASYLSTRCLWELGEEQDDELIKTIIQKDFYVDDLITGANSELALSYIQQSVSKALESGCFKLRKYKSNIPTIFQNINVNEHDALTISESSSTLGLGWTPSNDMLHFPIKNFLNNENDVITKRVIMSNSFKIFDPLGILSPVVIQPKIILQRLWQQKMDWDEPVTQEIKGDWLKFTDNLSYLKKLQVPRWVLCEDYKYVELHSFSDASQHAYGACIYLKSINAKGESKIFLLCAKSKVAPLKPTTIPRLELCAALLSAKLCKLVLDSLRYKPEKIIHWCDSSVVLSWINSDLTKLKIFVANRISEILELTKSSSWRYVPTAVNPADLISRGVDAKNLIDSSLWWYGPSYLKYDESHWPCLQLQDAHILPETKVLTTITNDPFINFDKYSSLNRLQRSLAYVIRFIFNLKNKNNKRVGILTVEELRESFHALCVNAQRESFATEYNLLLNSKSLPSKTKILSLSPFLDNKIIRVGGRIDASACSFEKKHPILLHANHRLTKLYFEREHVNGMHAGPQLLLANVREVVWPVNGRHLARRTVNNCVVCRRLRGKTLCPKMGNLPSQRITPDFPFLSVGLDFAGPFLIINRKGRGSRLIKCYLCLFVCLRYKAIHLEAVSDLTKDAFIMTLKRFISRRGKPTEIFCDNGRNFVAAAKDIGNFIKQNNEPICDFASQQGITFNFIPAYAPHFGGIYEAGVKSAKHHLKRVMGNSNLTFEEISTLFAQVEAILNSRPLCPMSACPDDLLSLSPGHFIIGRPLNALPTPSLEDHDNDPLRKRYQRLEGIRQHFWHRWSKEYLAELQQRTKWRSNTTLLKVGDLVLLAEDNAPPLNWRMGRVVRLFPGPDGVSRVADVKTVRGCVRRALTRLCPLPTAEDLKC</sequence>
<dbReference type="InterPro" id="IPR036397">
    <property type="entry name" value="RNaseH_sf"/>
</dbReference>
<dbReference type="InterPro" id="IPR001584">
    <property type="entry name" value="Integrase_cat-core"/>
</dbReference>
<feature type="coiled-coil region" evidence="1">
    <location>
        <begin position="55"/>
        <end position="115"/>
    </location>
</feature>
<dbReference type="Pfam" id="PF18701">
    <property type="entry name" value="DUF5641"/>
    <property type="match status" value="1"/>
</dbReference>
<evidence type="ECO:0000313" key="3">
    <source>
        <dbReference type="EMBL" id="KAL0829582.1"/>
    </source>
</evidence>
<dbReference type="SUPFAM" id="SSF56672">
    <property type="entry name" value="DNA/RNA polymerases"/>
    <property type="match status" value="1"/>
</dbReference>
<gene>
    <name evidence="3" type="ORF">ABMA28_003093</name>
</gene>
<dbReference type="SUPFAM" id="SSF53098">
    <property type="entry name" value="Ribonuclease H-like"/>
    <property type="match status" value="1"/>
</dbReference>
<keyword evidence="1" id="KW-0175">Coiled coil</keyword>
<evidence type="ECO:0000256" key="1">
    <source>
        <dbReference type="SAM" id="Coils"/>
    </source>
</evidence>
<dbReference type="GO" id="GO:0071897">
    <property type="term" value="P:DNA biosynthetic process"/>
    <property type="evidence" value="ECO:0007669"/>
    <property type="project" value="UniProtKB-ARBA"/>
</dbReference>
<dbReference type="InterPro" id="IPR043502">
    <property type="entry name" value="DNA/RNA_pol_sf"/>
</dbReference>
<name>A0ABD0SV06_LOXSC</name>
<dbReference type="InterPro" id="IPR040676">
    <property type="entry name" value="DUF5641"/>
</dbReference>
<dbReference type="Gene3D" id="2.40.70.10">
    <property type="entry name" value="Acid Proteases"/>
    <property type="match status" value="1"/>
</dbReference>
<accession>A0ABD0SV06</accession>
<protein>
    <recommendedName>
        <fullName evidence="2">Integrase catalytic domain-containing protein</fullName>
    </recommendedName>
</protein>
<dbReference type="GO" id="GO:0042575">
    <property type="term" value="C:DNA polymerase complex"/>
    <property type="evidence" value="ECO:0007669"/>
    <property type="project" value="UniProtKB-ARBA"/>
</dbReference>
<dbReference type="PROSITE" id="PS50994">
    <property type="entry name" value="INTEGRASE"/>
    <property type="match status" value="1"/>
</dbReference>
<feature type="domain" description="Integrase catalytic" evidence="2">
    <location>
        <begin position="1431"/>
        <end position="1620"/>
    </location>
</feature>
<dbReference type="InterPro" id="IPR021109">
    <property type="entry name" value="Peptidase_aspartic_dom_sf"/>
</dbReference>
<dbReference type="Proteomes" id="UP001549921">
    <property type="component" value="Unassembled WGS sequence"/>
</dbReference>
<dbReference type="InterPro" id="IPR012337">
    <property type="entry name" value="RNaseH-like_sf"/>
</dbReference>
<dbReference type="EMBL" id="JBEDNZ010000014">
    <property type="protein sequence ID" value="KAL0829582.1"/>
    <property type="molecule type" value="Genomic_DNA"/>
</dbReference>
<evidence type="ECO:0000313" key="4">
    <source>
        <dbReference type="Proteomes" id="UP001549921"/>
    </source>
</evidence>
<dbReference type="PANTHER" id="PTHR47331">
    <property type="entry name" value="PHD-TYPE DOMAIN-CONTAINING PROTEIN"/>
    <property type="match status" value="1"/>
</dbReference>
<proteinExistence type="predicted"/>
<dbReference type="Pfam" id="PF03564">
    <property type="entry name" value="DUF1759"/>
    <property type="match status" value="1"/>
</dbReference>
<reference evidence="3 4" key="1">
    <citation type="submission" date="2024-06" db="EMBL/GenBank/DDBJ databases">
        <title>A chromosome-level genome assembly of beet webworm, Loxostege sticticalis.</title>
        <authorList>
            <person name="Zhang Y."/>
        </authorList>
    </citation>
    <scope>NUCLEOTIDE SEQUENCE [LARGE SCALE GENOMIC DNA]</scope>
    <source>
        <strain evidence="3">AQ028</strain>
        <tissue evidence="3">Male pupae</tissue>
    </source>
</reference>
<dbReference type="Pfam" id="PF05380">
    <property type="entry name" value="Peptidase_A17"/>
    <property type="match status" value="1"/>
</dbReference>
<dbReference type="Gene3D" id="3.30.420.10">
    <property type="entry name" value="Ribonuclease H-like superfamily/Ribonuclease H"/>
    <property type="match status" value="1"/>
</dbReference>
<dbReference type="InterPro" id="IPR008042">
    <property type="entry name" value="Retrotrans_Pao"/>
</dbReference>
<comment type="caution">
    <text evidence="3">The sequence shown here is derived from an EMBL/GenBank/DDBJ whole genome shotgun (WGS) entry which is preliminary data.</text>
</comment>
<organism evidence="3 4">
    <name type="scientific">Loxostege sticticalis</name>
    <name type="common">Beet webworm moth</name>
    <dbReference type="NCBI Taxonomy" id="481309"/>
    <lineage>
        <taxon>Eukaryota</taxon>
        <taxon>Metazoa</taxon>
        <taxon>Ecdysozoa</taxon>
        <taxon>Arthropoda</taxon>
        <taxon>Hexapoda</taxon>
        <taxon>Insecta</taxon>
        <taxon>Pterygota</taxon>
        <taxon>Neoptera</taxon>
        <taxon>Endopterygota</taxon>
        <taxon>Lepidoptera</taxon>
        <taxon>Glossata</taxon>
        <taxon>Ditrysia</taxon>
        <taxon>Pyraloidea</taxon>
        <taxon>Crambidae</taxon>
        <taxon>Pyraustinae</taxon>
        <taxon>Loxostege</taxon>
    </lineage>
</organism>
<evidence type="ECO:0000259" key="2">
    <source>
        <dbReference type="PROSITE" id="PS50994"/>
    </source>
</evidence>